<dbReference type="NCBIfam" id="TIGR03816">
    <property type="entry name" value="tadE_like_DECH"/>
    <property type="match status" value="1"/>
</dbReference>
<feature type="compositionally biased region" description="Low complexity" evidence="1">
    <location>
        <begin position="114"/>
        <end position="123"/>
    </location>
</feature>
<evidence type="ECO:0008006" key="4">
    <source>
        <dbReference type="Google" id="ProtNLM"/>
    </source>
</evidence>
<protein>
    <recommendedName>
        <fullName evidence="4">Helicase</fullName>
    </recommendedName>
</protein>
<dbReference type="EMBL" id="SISG01000002">
    <property type="protein sequence ID" value="TBN55411.1"/>
    <property type="molecule type" value="Genomic_DNA"/>
</dbReference>
<dbReference type="InterPro" id="IPR021202">
    <property type="entry name" value="Rv3654c-like"/>
</dbReference>
<feature type="region of interest" description="Disordered" evidence="1">
    <location>
        <begin position="104"/>
        <end position="123"/>
    </location>
</feature>
<dbReference type="Proteomes" id="UP000294194">
    <property type="component" value="Unassembled WGS sequence"/>
</dbReference>
<reference evidence="3" key="1">
    <citation type="submission" date="2019-02" db="EMBL/GenBank/DDBJ databases">
        <title>Glaciihabitans arcticus sp. nov., a psychrotolerant bacterium isolated from polar soil.</title>
        <authorList>
            <person name="Dahal R.H."/>
        </authorList>
    </citation>
    <scope>NUCLEOTIDE SEQUENCE [LARGE SCALE GENOMIC DNA]</scope>
    <source>
        <strain evidence="3">RP-3-7</strain>
    </source>
</reference>
<evidence type="ECO:0000313" key="3">
    <source>
        <dbReference type="Proteomes" id="UP000294194"/>
    </source>
</evidence>
<sequence>MSKRERGSGSILAVALIAGTLCLLALLLPLQFALARGQSLAGAADAAALAAADVSSGAVAGFPCESAAVVARANGAELEACELDGLVATVRVTGTVLGFSVRAAATAGPPPDTSPVDPSSGVN</sequence>
<dbReference type="RefSeq" id="WP_130982982.1">
    <property type="nucleotide sequence ID" value="NZ_SISG01000002.1"/>
</dbReference>
<evidence type="ECO:0000256" key="1">
    <source>
        <dbReference type="SAM" id="MobiDB-lite"/>
    </source>
</evidence>
<name>A0A4Q9GPC4_9MICO</name>
<dbReference type="AlphaFoldDB" id="A0A4Q9GPC4"/>
<proteinExistence type="predicted"/>
<gene>
    <name evidence="2" type="ORF">EYE40_14470</name>
</gene>
<accession>A0A4Q9GPC4</accession>
<comment type="caution">
    <text evidence="2">The sequence shown here is derived from an EMBL/GenBank/DDBJ whole genome shotgun (WGS) entry which is preliminary data.</text>
</comment>
<evidence type="ECO:0000313" key="2">
    <source>
        <dbReference type="EMBL" id="TBN55411.1"/>
    </source>
</evidence>
<organism evidence="2 3">
    <name type="scientific">Glaciihabitans arcticus</name>
    <dbReference type="NCBI Taxonomy" id="2668039"/>
    <lineage>
        <taxon>Bacteria</taxon>
        <taxon>Bacillati</taxon>
        <taxon>Actinomycetota</taxon>
        <taxon>Actinomycetes</taxon>
        <taxon>Micrococcales</taxon>
        <taxon>Microbacteriaceae</taxon>
        <taxon>Glaciihabitans</taxon>
    </lineage>
</organism>
<keyword evidence="3" id="KW-1185">Reference proteome</keyword>